<dbReference type="EMBL" id="CACRTZ010000033">
    <property type="protein sequence ID" value="VYU56158.1"/>
    <property type="molecule type" value="Genomic_DNA"/>
</dbReference>
<proteinExistence type="predicted"/>
<name>A0A6N3FV16_9ENTR</name>
<organism evidence="1">
    <name type="scientific">Phytobacter massiliensis</name>
    <dbReference type="NCBI Taxonomy" id="1485952"/>
    <lineage>
        <taxon>Bacteria</taxon>
        <taxon>Pseudomonadati</taxon>
        <taxon>Pseudomonadota</taxon>
        <taxon>Gammaproteobacteria</taxon>
        <taxon>Enterobacterales</taxon>
        <taxon>Enterobacteriaceae</taxon>
        <taxon>Phytobacter</taxon>
    </lineage>
</organism>
<evidence type="ECO:0008006" key="2">
    <source>
        <dbReference type="Google" id="ProtNLM"/>
    </source>
</evidence>
<evidence type="ECO:0000313" key="1">
    <source>
        <dbReference type="EMBL" id="VYU56158.1"/>
    </source>
</evidence>
<reference evidence="1" key="1">
    <citation type="submission" date="2019-11" db="EMBL/GenBank/DDBJ databases">
        <authorList>
            <person name="Feng L."/>
        </authorList>
    </citation>
    <scope>NUCLEOTIDE SEQUENCE</scope>
    <source>
        <strain evidence="1">EMassiliensisLFYP7</strain>
    </source>
</reference>
<sequence length="582" mass="63891">MATVNEMLRDEAIAHTVWISRYSTGVANRMVKLLNDSDAELTARLLAAMDSLPTSQFTVSRLESMLGSVRELNQQAIAGMQTSLADELLQLAGHEAGYQLSLFDSLLPQRVKERYPLQSITPEQLYAAAMAQPFQGRLLSEWADNLEADRMARVVNAVRRGYLLGDTTETIARRVRGIASKGYKDGALQLSRNNAASITKTAVNHLAATARTNFAEANGDVLKGKQWLSTLDNKTTPTCIIRDRLRYTLDNKPVGHKVPYLQGPGKIHFCCRSTETLITKSWRELGIDSDELDEGTRASMDGQVPADTTYLDWLARQSPQRQDEILGPERAALYRSGELTLGEMFTDKGEWISLAQLKTLSAAKAGDPPGFSLPDAQSVAEIEQGMRGIIADEIRFPAGTSLESARIAANAMLDVITRFGLPQVSSFGEQAGVKSTAAGAYLSDSKSVHIASWALEQAEWDNISRNSAGMDMTMMVRADVSSREIAAAAMEVAPVNLPYVAVSSVSGTVWHEMGHHLYYLQPEVGPLAQSAYDDGWWRSLSAYSAESPKELFAEIVSLFMSGENTNTIEPEILHWLKTHSRI</sequence>
<gene>
    <name evidence="1" type="ORF">EMLFYP7_02849</name>
</gene>
<dbReference type="AlphaFoldDB" id="A0A6N3FV16"/>
<accession>A0A6N3FV16</accession>
<protein>
    <recommendedName>
        <fullName evidence="2">Phage head morphogenesis domain-containing protein</fullName>
    </recommendedName>
</protein>